<organism evidence="2 3">
    <name type="scientific">Haematococcus lacustris</name>
    <name type="common">Green alga</name>
    <name type="synonym">Haematococcus pluvialis</name>
    <dbReference type="NCBI Taxonomy" id="44745"/>
    <lineage>
        <taxon>Eukaryota</taxon>
        <taxon>Viridiplantae</taxon>
        <taxon>Chlorophyta</taxon>
        <taxon>core chlorophytes</taxon>
        <taxon>Chlorophyceae</taxon>
        <taxon>CS clade</taxon>
        <taxon>Chlamydomonadales</taxon>
        <taxon>Haematococcaceae</taxon>
        <taxon>Haematococcus</taxon>
    </lineage>
</organism>
<feature type="region of interest" description="Disordered" evidence="1">
    <location>
        <begin position="1"/>
        <end position="33"/>
    </location>
</feature>
<name>A0A6A0A6U7_HAELA</name>
<sequence length="138" mass="15236">PRRQFPLRYTADSPSKGRPIAVNNSGQADPPQGQAWLAEGSPAAHFLGIPDPPQGHRCHTFLGIPDPDTDTGDLDTSLAHLALDKNKKATKHLKPSQRKAVEDALKIMRRYLTDLQPFLKQLLGRPEVAWCVSQVRDA</sequence>
<feature type="non-terminal residue" evidence="2">
    <location>
        <position position="1"/>
    </location>
</feature>
<evidence type="ECO:0000313" key="2">
    <source>
        <dbReference type="EMBL" id="GFH28299.1"/>
    </source>
</evidence>
<proteinExistence type="predicted"/>
<evidence type="ECO:0000313" key="3">
    <source>
        <dbReference type="Proteomes" id="UP000485058"/>
    </source>
</evidence>
<comment type="caution">
    <text evidence="2">The sequence shown here is derived from an EMBL/GenBank/DDBJ whole genome shotgun (WGS) entry which is preliminary data.</text>
</comment>
<reference evidence="2 3" key="1">
    <citation type="submission" date="2020-02" db="EMBL/GenBank/DDBJ databases">
        <title>Draft genome sequence of Haematococcus lacustris strain NIES-144.</title>
        <authorList>
            <person name="Morimoto D."/>
            <person name="Nakagawa S."/>
            <person name="Yoshida T."/>
            <person name="Sawayama S."/>
        </authorList>
    </citation>
    <scope>NUCLEOTIDE SEQUENCE [LARGE SCALE GENOMIC DNA]</scope>
    <source>
        <strain evidence="2 3">NIES-144</strain>
    </source>
</reference>
<protein>
    <submittedName>
        <fullName evidence="2">Uncharacterized protein</fullName>
    </submittedName>
</protein>
<accession>A0A6A0A6U7</accession>
<gene>
    <name evidence="2" type="ORF">HaLaN_26773</name>
</gene>
<keyword evidence="3" id="KW-1185">Reference proteome</keyword>
<evidence type="ECO:0000256" key="1">
    <source>
        <dbReference type="SAM" id="MobiDB-lite"/>
    </source>
</evidence>
<dbReference type="EMBL" id="BLLF01003821">
    <property type="protein sequence ID" value="GFH28299.1"/>
    <property type="molecule type" value="Genomic_DNA"/>
</dbReference>
<dbReference type="AlphaFoldDB" id="A0A6A0A6U7"/>
<feature type="non-terminal residue" evidence="2">
    <location>
        <position position="138"/>
    </location>
</feature>
<dbReference type="Proteomes" id="UP000485058">
    <property type="component" value="Unassembled WGS sequence"/>
</dbReference>